<dbReference type="RefSeq" id="WP_040272662.1">
    <property type="nucleotide sequence ID" value="NZ_JROO01000017.1"/>
</dbReference>
<dbReference type="OrthoDB" id="3436940at2"/>
<accession>A0A0C2JQ89</accession>
<keyword evidence="2" id="KW-1185">Reference proteome</keyword>
<dbReference type="Proteomes" id="UP000031675">
    <property type="component" value="Unassembled WGS sequence"/>
</dbReference>
<evidence type="ECO:0000313" key="1">
    <source>
        <dbReference type="EMBL" id="KIH98987.1"/>
    </source>
</evidence>
<dbReference type="EMBL" id="JROO01000017">
    <property type="protein sequence ID" value="KIH98987.1"/>
    <property type="molecule type" value="Genomic_DNA"/>
</dbReference>
<name>A0A0C2JQ89_9ACTN</name>
<protein>
    <submittedName>
        <fullName evidence="1">Uncharacterized protein</fullName>
    </submittedName>
</protein>
<organism evidence="1 2">
    <name type="scientific">Streptomonospora alba</name>
    <dbReference type="NCBI Taxonomy" id="183763"/>
    <lineage>
        <taxon>Bacteria</taxon>
        <taxon>Bacillati</taxon>
        <taxon>Actinomycetota</taxon>
        <taxon>Actinomycetes</taxon>
        <taxon>Streptosporangiales</taxon>
        <taxon>Nocardiopsidaceae</taxon>
        <taxon>Streptomonospora</taxon>
    </lineage>
</organism>
<dbReference type="AlphaFoldDB" id="A0A0C2JQ89"/>
<proteinExistence type="predicted"/>
<gene>
    <name evidence="1" type="ORF">LP52_09865</name>
</gene>
<comment type="caution">
    <text evidence="1">The sequence shown here is derived from an EMBL/GenBank/DDBJ whole genome shotgun (WGS) entry which is preliminary data.</text>
</comment>
<sequence length="60" mass="6384">MAQPWAMKALGAMTAAEVLAALNQLPNLCPEDAALEKALRNQLASTLDRERPLEIAQPAG</sequence>
<reference evidence="2" key="1">
    <citation type="journal article" date="2015" name="Chem. Biol.">
        <title>Structure, bioactivity, and resistance mechanism of streptomonomicin, an unusual lasso Peptide from an understudied halophilic actinomycete.</title>
        <authorList>
            <person name="Metelev M."/>
            <person name="Tietz J.I."/>
            <person name="Melby J.O."/>
            <person name="Blair P.M."/>
            <person name="Zhu L."/>
            <person name="Livnat I."/>
            <person name="Severinov K."/>
            <person name="Mitchell D.A."/>
        </authorList>
    </citation>
    <scope>NUCLEOTIDE SEQUENCE [LARGE SCALE GENOMIC DNA]</scope>
    <source>
        <strain evidence="2">YIM 90003</strain>
    </source>
</reference>
<evidence type="ECO:0000313" key="2">
    <source>
        <dbReference type="Proteomes" id="UP000031675"/>
    </source>
</evidence>